<feature type="transmembrane region" description="Helical" evidence="2">
    <location>
        <begin position="292"/>
        <end position="313"/>
    </location>
</feature>
<evidence type="ECO:0000313" key="4">
    <source>
        <dbReference type="Proteomes" id="UP001523369"/>
    </source>
</evidence>
<comment type="caution">
    <text evidence="3">The sequence shown here is derived from an EMBL/GenBank/DDBJ whole genome shotgun (WGS) entry which is preliminary data.</text>
</comment>
<sequence>MKSRVLGAALFALGVLALVFAGGLAYVVAPTVEQLPYDLKPTQSVAVAPNARFLQITTGKAEVVEGVELRSTITVTPDAKATSELTGPLDGEAVVWLVGQQVMRTDTNALISAYSTSLALDRETGAAADWDKHWLDTGNNQEPVKYSGQIYKFPFGTEKKDYEIYDRDILATQPARFVRTEQIEGLETYVFTQEIRDGIQEIPEDRLSVLTSQLLDGAATSKVHYNNTRTVWVEPTTGQYLKVEEKQSKNLVGDNGQSVSILDATFTYTDDTIKKAADTAGANRQKLQLVGLWGPIVLAVLGAILIIAALFLLARRPSTATTTAAPKHNPRHSATDTNADADADADTTVDTSKKS</sequence>
<name>A0ABT1DT11_9ACTN</name>
<evidence type="ECO:0000256" key="1">
    <source>
        <dbReference type="SAM" id="MobiDB-lite"/>
    </source>
</evidence>
<accession>A0ABT1DT11</accession>
<protein>
    <submittedName>
        <fullName evidence="3">DUF3068 domain-containing protein</fullName>
    </submittedName>
</protein>
<evidence type="ECO:0000256" key="2">
    <source>
        <dbReference type="SAM" id="Phobius"/>
    </source>
</evidence>
<gene>
    <name evidence="3" type="ORF">M1L60_25585</name>
</gene>
<dbReference type="InterPro" id="IPR021424">
    <property type="entry name" value="PorA"/>
</dbReference>
<dbReference type="Pfam" id="PF11271">
    <property type="entry name" value="PorA"/>
    <property type="match status" value="1"/>
</dbReference>
<keyword evidence="2" id="KW-0472">Membrane</keyword>
<evidence type="ECO:0000313" key="3">
    <source>
        <dbReference type="EMBL" id="MCO8273976.1"/>
    </source>
</evidence>
<keyword evidence="4" id="KW-1185">Reference proteome</keyword>
<dbReference type="Proteomes" id="UP001523369">
    <property type="component" value="Unassembled WGS sequence"/>
</dbReference>
<keyword evidence="2" id="KW-1133">Transmembrane helix</keyword>
<proteinExistence type="predicted"/>
<dbReference type="RefSeq" id="WP_253240054.1">
    <property type="nucleotide sequence ID" value="NZ_JAMYJR010000028.1"/>
</dbReference>
<dbReference type="EMBL" id="JAMYJR010000028">
    <property type="protein sequence ID" value="MCO8273976.1"/>
    <property type="molecule type" value="Genomic_DNA"/>
</dbReference>
<feature type="region of interest" description="Disordered" evidence="1">
    <location>
        <begin position="321"/>
        <end position="355"/>
    </location>
</feature>
<keyword evidence="2" id="KW-0812">Transmembrane</keyword>
<reference evidence="3 4" key="1">
    <citation type="submission" date="2022-06" db="EMBL/GenBank/DDBJ databases">
        <title>New Species of the Genus Actinoplanes, ActinopZanes ferrugineus.</title>
        <authorList>
            <person name="Ding P."/>
        </authorList>
    </citation>
    <scope>NUCLEOTIDE SEQUENCE [LARGE SCALE GENOMIC DNA]</scope>
    <source>
        <strain evidence="3 4">TRM88003</strain>
    </source>
</reference>
<organism evidence="3 4">
    <name type="scientific">Paractinoplanes aksuensis</name>
    <dbReference type="NCBI Taxonomy" id="2939490"/>
    <lineage>
        <taxon>Bacteria</taxon>
        <taxon>Bacillati</taxon>
        <taxon>Actinomycetota</taxon>
        <taxon>Actinomycetes</taxon>
        <taxon>Micromonosporales</taxon>
        <taxon>Micromonosporaceae</taxon>
        <taxon>Paractinoplanes</taxon>
    </lineage>
</organism>